<dbReference type="NCBIfam" id="TIGR00444">
    <property type="entry name" value="mazG"/>
    <property type="match status" value="1"/>
</dbReference>
<reference evidence="4 5" key="1">
    <citation type="submission" date="2021-04" db="EMBL/GenBank/DDBJ databases">
        <title>Draft genome sequence of Paenibacillus cisolokensis, LC2-13A.</title>
        <authorList>
            <person name="Uke A."/>
            <person name="Chhe C."/>
            <person name="Baramee S."/>
            <person name="Kosugi A."/>
        </authorList>
    </citation>
    <scope>NUCLEOTIDE SEQUENCE [LARGE SCALE GENOMIC DNA]</scope>
    <source>
        <strain evidence="4 5">LC2-13A</strain>
    </source>
</reference>
<dbReference type="InterPro" id="IPR024180">
    <property type="entry name" value="Tetrapyrrole_Mease/MazG_pred"/>
</dbReference>
<dbReference type="InterPro" id="IPR035013">
    <property type="entry name" value="YabN_N"/>
</dbReference>
<keyword evidence="5" id="KW-1185">Reference proteome</keyword>
<feature type="coiled-coil region" evidence="1">
    <location>
        <begin position="409"/>
        <end position="436"/>
    </location>
</feature>
<evidence type="ECO:0000256" key="1">
    <source>
        <dbReference type="SAM" id="Coils"/>
    </source>
</evidence>
<protein>
    <recommendedName>
        <fullName evidence="6">MazG family protein</fullName>
    </recommendedName>
</protein>
<name>A0ABQ4N7P9_9BACL</name>
<dbReference type="SUPFAM" id="SSF101386">
    <property type="entry name" value="all-alpha NTP pyrophosphatases"/>
    <property type="match status" value="2"/>
</dbReference>
<dbReference type="CDD" id="cd11723">
    <property type="entry name" value="YabN_N_like"/>
    <property type="match status" value="1"/>
</dbReference>
<dbReference type="Pfam" id="PF03819">
    <property type="entry name" value="MazG"/>
    <property type="match status" value="2"/>
</dbReference>
<dbReference type="NCBIfam" id="NF007113">
    <property type="entry name" value="PRK09562.1"/>
    <property type="match status" value="1"/>
</dbReference>
<dbReference type="Gene3D" id="3.40.1010.10">
    <property type="entry name" value="Cobalt-precorrin-4 Transmethylase, Domain 1"/>
    <property type="match status" value="1"/>
</dbReference>
<gene>
    <name evidence="4" type="primary">yabN</name>
    <name evidence="4" type="ORF">PACILC2_27750</name>
</gene>
<comment type="caution">
    <text evidence="4">The sequence shown here is derived from an EMBL/GenBank/DDBJ whole genome shotgun (WGS) entry which is preliminary data.</text>
</comment>
<dbReference type="InterPro" id="IPR000878">
    <property type="entry name" value="4pyrrol_Mease"/>
</dbReference>
<keyword evidence="1" id="KW-0175">Coiled coil</keyword>
<evidence type="ECO:0000313" key="5">
    <source>
        <dbReference type="Proteomes" id="UP000680304"/>
    </source>
</evidence>
<dbReference type="RefSeq" id="WP_213529031.1">
    <property type="nucleotide sequence ID" value="NZ_BOVJ01000084.1"/>
</dbReference>
<dbReference type="PANTHER" id="PTHR30522:SF0">
    <property type="entry name" value="NUCLEOSIDE TRIPHOSPHATE PYROPHOSPHOHYDROLASE"/>
    <property type="match status" value="1"/>
</dbReference>
<organism evidence="4 5">
    <name type="scientific">Paenibacillus cisolokensis</name>
    <dbReference type="NCBI Taxonomy" id="1658519"/>
    <lineage>
        <taxon>Bacteria</taxon>
        <taxon>Bacillati</taxon>
        <taxon>Bacillota</taxon>
        <taxon>Bacilli</taxon>
        <taxon>Bacillales</taxon>
        <taxon>Paenibacillaceae</taxon>
        <taxon>Paenibacillus</taxon>
    </lineage>
</organism>
<dbReference type="CDD" id="cd11529">
    <property type="entry name" value="NTP-PPase_MazG_Cterm"/>
    <property type="match status" value="1"/>
</dbReference>
<evidence type="ECO:0000259" key="3">
    <source>
        <dbReference type="Pfam" id="PF03819"/>
    </source>
</evidence>
<proteinExistence type="predicted"/>
<accession>A0ABQ4N7P9</accession>
<dbReference type="PANTHER" id="PTHR30522">
    <property type="entry name" value="NUCLEOSIDE TRIPHOSPHATE PYROPHOSPHOHYDROLASE"/>
    <property type="match status" value="1"/>
</dbReference>
<feature type="domain" description="Tetrapyrrole methylase" evidence="2">
    <location>
        <begin position="5"/>
        <end position="224"/>
    </location>
</feature>
<sequence length="508" mass="57433">MKPHIIVAGLGSGDVDQLTLGVWKQLQAAPVVRLRTERHPMVKLLRENGIAYRSYDELYERFDSFDDVYEAIAADLMEEARRLSSAAPPGTEDAALLAAHSVFYAVPGHPMVAERTVALLKERCPREGIEYTIMGGESFLDQTFTRLGFDPIEGFQLLDAQDVTPAKLRPDIHTVVCQVYDTFTASDVKLALMEVYPDEHTVIVGHALGVPGEERIAAVPLFELDRSADFGNLSLVYIPRSDDASLRNRTFERLHEIVAILRSPEGCPWDREQTHQSIRKNFIEETYEAIEAIDNDDPAGMMEEFGDVLLQVMLHCQMEEETGTFSAYDVIQALNEKLIFRHPHVFGEAGASDAEEALRNWERMKAEEKRRKGADPDRQSVLDGIPADLPALMKAYKLQKKASKVGFDWDRVDDALDKIEEELRELREAVRSGDAASQSGELGDLLFAAVNAARFIGADPEEALARTNQKFRKRFSYIEEQLRINGRNFDQTDLTEMDRWWEEAKNRV</sequence>
<dbReference type="SUPFAM" id="SSF53790">
    <property type="entry name" value="Tetrapyrrole methylase"/>
    <property type="match status" value="1"/>
</dbReference>
<dbReference type="InterPro" id="IPR035996">
    <property type="entry name" value="4pyrrol_Methylase_sf"/>
</dbReference>
<evidence type="ECO:0008006" key="6">
    <source>
        <dbReference type="Google" id="ProtNLM"/>
    </source>
</evidence>
<dbReference type="InterPro" id="IPR014777">
    <property type="entry name" value="4pyrrole_Mease_sub1"/>
</dbReference>
<dbReference type="Gene3D" id="1.10.287.1080">
    <property type="entry name" value="MazG-like"/>
    <property type="match status" value="2"/>
</dbReference>
<evidence type="ECO:0000313" key="4">
    <source>
        <dbReference type="EMBL" id="GIQ64207.1"/>
    </source>
</evidence>
<dbReference type="EMBL" id="BOVJ01000084">
    <property type="protein sequence ID" value="GIQ64207.1"/>
    <property type="molecule type" value="Genomic_DNA"/>
</dbReference>
<dbReference type="InterPro" id="IPR048015">
    <property type="entry name" value="NTP-PPase_MazG-like_N"/>
</dbReference>
<dbReference type="Proteomes" id="UP000680304">
    <property type="component" value="Unassembled WGS sequence"/>
</dbReference>
<feature type="domain" description="NTP pyrophosphohydrolase MazG-like" evidence="3">
    <location>
        <begin position="417"/>
        <end position="474"/>
    </location>
</feature>
<feature type="domain" description="NTP pyrophosphohydrolase MazG-like" evidence="3">
    <location>
        <begin position="273"/>
        <end position="346"/>
    </location>
</feature>
<dbReference type="PIRSF" id="PIRSF002845">
    <property type="entry name" value="Ttrprl_mtas_MazG"/>
    <property type="match status" value="1"/>
</dbReference>
<evidence type="ECO:0000259" key="2">
    <source>
        <dbReference type="Pfam" id="PF00590"/>
    </source>
</evidence>
<dbReference type="Pfam" id="PF00590">
    <property type="entry name" value="TP_methylase"/>
    <property type="match status" value="1"/>
</dbReference>
<dbReference type="InterPro" id="IPR011551">
    <property type="entry name" value="NTP_PyrPHydrolase_MazG"/>
</dbReference>
<dbReference type="CDD" id="cd11528">
    <property type="entry name" value="NTP-PPase_MazG_Nterm"/>
    <property type="match status" value="1"/>
</dbReference>
<dbReference type="InterPro" id="IPR048011">
    <property type="entry name" value="NTP-PPase_MazG-like_C"/>
</dbReference>
<dbReference type="InterPro" id="IPR004518">
    <property type="entry name" value="MazG-like_dom"/>
</dbReference>